<reference evidence="2 3" key="1">
    <citation type="journal article" date="2019" name="Int. J. Syst. Evol. Microbiol.">
        <title>The Global Catalogue of Microorganisms (GCM) 10K type strain sequencing project: providing services to taxonomists for standard genome sequencing and annotation.</title>
        <authorList>
            <consortium name="The Broad Institute Genomics Platform"/>
            <consortium name="The Broad Institute Genome Sequencing Center for Infectious Disease"/>
            <person name="Wu L."/>
            <person name="Ma J."/>
        </authorList>
    </citation>
    <scope>NUCLEOTIDE SEQUENCE [LARGE SCALE GENOMIC DNA]</scope>
    <source>
        <strain evidence="2 3">JCM 16014</strain>
    </source>
</reference>
<dbReference type="Proteomes" id="UP001500751">
    <property type="component" value="Unassembled WGS sequence"/>
</dbReference>
<comment type="caution">
    <text evidence="2">The sequence shown here is derived from an EMBL/GenBank/DDBJ whole genome shotgun (WGS) entry which is preliminary data.</text>
</comment>
<dbReference type="Gene3D" id="3.90.1200.10">
    <property type="match status" value="1"/>
</dbReference>
<dbReference type="Gene3D" id="3.30.200.20">
    <property type="entry name" value="Phosphorylase Kinase, domain 1"/>
    <property type="match status" value="1"/>
</dbReference>
<dbReference type="SUPFAM" id="SSF56112">
    <property type="entry name" value="Protein kinase-like (PK-like)"/>
    <property type="match status" value="1"/>
</dbReference>
<dbReference type="EMBL" id="BAAAQN010000035">
    <property type="protein sequence ID" value="GAA2043388.1"/>
    <property type="molecule type" value="Genomic_DNA"/>
</dbReference>
<gene>
    <name evidence="2" type="ORF">GCM10009839_53220</name>
</gene>
<dbReference type="RefSeq" id="WP_344668383.1">
    <property type="nucleotide sequence ID" value="NZ_BAAAQN010000035.1"/>
</dbReference>
<dbReference type="Pfam" id="PF01636">
    <property type="entry name" value="APH"/>
    <property type="match status" value="1"/>
</dbReference>
<dbReference type="InterPro" id="IPR011009">
    <property type="entry name" value="Kinase-like_dom_sf"/>
</dbReference>
<dbReference type="InterPro" id="IPR002575">
    <property type="entry name" value="Aminoglycoside_PTrfase"/>
</dbReference>
<evidence type="ECO:0000313" key="3">
    <source>
        <dbReference type="Proteomes" id="UP001500751"/>
    </source>
</evidence>
<name>A0ABN2UTT9_9ACTN</name>
<organism evidence="2 3">
    <name type="scientific">Catenulispora yoronensis</name>
    <dbReference type="NCBI Taxonomy" id="450799"/>
    <lineage>
        <taxon>Bacteria</taxon>
        <taxon>Bacillati</taxon>
        <taxon>Actinomycetota</taxon>
        <taxon>Actinomycetes</taxon>
        <taxon>Catenulisporales</taxon>
        <taxon>Catenulisporaceae</taxon>
        <taxon>Catenulispora</taxon>
    </lineage>
</organism>
<accession>A0ABN2UTT9</accession>
<keyword evidence="3" id="KW-1185">Reference proteome</keyword>
<evidence type="ECO:0000259" key="1">
    <source>
        <dbReference type="Pfam" id="PF01636"/>
    </source>
</evidence>
<feature type="domain" description="Aminoglycoside phosphotransferase" evidence="1">
    <location>
        <begin position="23"/>
        <end position="287"/>
    </location>
</feature>
<protein>
    <submittedName>
        <fullName evidence="2">Phosphotransferase</fullName>
    </submittedName>
</protein>
<proteinExistence type="predicted"/>
<evidence type="ECO:0000313" key="2">
    <source>
        <dbReference type="EMBL" id="GAA2043388.1"/>
    </source>
</evidence>
<sequence>MSGTSARLQSLFRRFGLPAPTSLRAVDSGLLNRSYKVASAGQSYFLKHYLPWRGQGLPDEHGRHRSAAQTLRWQHEAVIRLQALGIPAVAPLRDLRGRTVAYVRGRPLAVFPWKCGEHRYGHHMQETDAYYLGALLADIHSGLARVLPRVPQPLFVTTKPEQRAIIEAQQLLALIAVRPDPDDMDLLSAHRLSERLALIPEVAHLRPAPSAVSTVGYIHGDFHGGNIMWSGLEPGSRVTAIVDWEKTSVGPCGDEVVSTSLVFFTDQVSGHLDLDLLRMFVAGYVAARPQFSERELADSVRRVWWERLTDFWIPMWRYLHADHRADSLFPATAALVPWWTENYDKVLDAFLDGAGQARGTAPRR</sequence>